<evidence type="ECO:0000256" key="8">
    <source>
        <dbReference type="ARBA" id="ARBA00022777"/>
    </source>
</evidence>
<dbReference type="EC" id="2.7.11.1" evidence="2"/>
<comment type="catalytic activity">
    <reaction evidence="12">
        <text>L-threonyl-[protein] + ATP = O-phospho-L-threonyl-[protein] + ADP + H(+)</text>
        <dbReference type="Rhea" id="RHEA:46608"/>
        <dbReference type="Rhea" id="RHEA-COMP:11060"/>
        <dbReference type="Rhea" id="RHEA-COMP:11605"/>
        <dbReference type="ChEBI" id="CHEBI:15378"/>
        <dbReference type="ChEBI" id="CHEBI:30013"/>
        <dbReference type="ChEBI" id="CHEBI:30616"/>
        <dbReference type="ChEBI" id="CHEBI:61977"/>
        <dbReference type="ChEBI" id="CHEBI:456216"/>
        <dbReference type="EC" id="2.7.11.1"/>
    </reaction>
</comment>
<reference evidence="18 19" key="1">
    <citation type="journal article" date="2021" name="bioRxiv">
        <title>The Gossypium anomalum genome as a resource for cotton improvement and evolutionary analysis of hybrid incompatibility.</title>
        <authorList>
            <person name="Grover C.E."/>
            <person name="Yuan D."/>
            <person name="Arick M.A."/>
            <person name="Miller E.R."/>
            <person name="Hu G."/>
            <person name="Peterson D.G."/>
            <person name="Wendel J.F."/>
            <person name="Udall J.A."/>
        </authorList>
    </citation>
    <scope>NUCLEOTIDE SEQUENCE [LARGE SCALE GENOMIC DNA]</scope>
    <source>
        <strain evidence="18">JFW-Udall</strain>
        <tissue evidence="18">Leaf</tissue>
    </source>
</reference>
<gene>
    <name evidence="18" type="ORF">CXB51_004275</name>
</gene>
<dbReference type="PROSITE" id="PS00107">
    <property type="entry name" value="PROTEIN_KINASE_ATP"/>
    <property type="match status" value="1"/>
</dbReference>
<dbReference type="PANTHER" id="PTHR47982">
    <property type="entry name" value="PROLINE-RICH RECEPTOR-LIKE PROTEIN KINASE PERK4"/>
    <property type="match status" value="1"/>
</dbReference>
<evidence type="ECO:0000256" key="6">
    <source>
        <dbReference type="ARBA" id="ARBA00022692"/>
    </source>
</evidence>
<dbReference type="PANTHER" id="PTHR47982:SF44">
    <property type="entry name" value="PROLINE-RICH RECEPTOR-LIKE PROTEIN KINASE PERK13-RELATED"/>
    <property type="match status" value="1"/>
</dbReference>
<feature type="compositionally biased region" description="Basic and acidic residues" evidence="15">
    <location>
        <begin position="24"/>
        <end position="34"/>
    </location>
</feature>
<keyword evidence="6 16" id="KW-0812">Transmembrane</keyword>
<feature type="compositionally biased region" description="Low complexity" evidence="15">
    <location>
        <begin position="167"/>
        <end position="188"/>
    </location>
</feature>
<dbReference type="InterPro" id="IPR017441">
    <property type="entry name" value="Protein_kinase_ATP_BS"/>
</dbReference>
<evidence type="ECO:0000256" key="16">
    <source>
        <dbReference type="SAM" id="Phobius"/>
    </source>
</evidence>
<dbReference type="AlphaFoldDB" id="A0A8J5ZH80"/>
<keyword evidence="19" id="KW-1185">Reference proteome</keyword>
<organism evidence="18 19">
    <name type="scientific">Gossypium anomalum</name>
    <dbReference type="NCBI Taxonomy" id="47600"/>
    <lineage>
        <taxon>Eukaryota</taxon>
        <taxon>Viridiplantae</taxon>
        <taxon>Streptophyta</taxon>
        <taxon>Embryophyta</taxon>
        <taxon>Tracheophyta</taxon>
        <taxon>Spermatophyta</taxon>
        <taxon>Magnoliopsida</taxon>
        <taxon>eudicotyledons</taxon>
        <taxon>Gunneridae</taxon>
        <taxon>Pentapetalae</taxon>
        <taxon>rosids</taxon>
        <taxon>malvids</taxon>
        <taxon>Malvales</taxon>
        <taxon>Malvaceae</taxon>
        <taxon>Malvoideae</taxon>
        <taxon>Gossypium</taxon>
    </lineage>
</organism>
<evidence type="ECO:0000256" key="14">
    <source>
        <dbReference type="PROSITE-ProRule" id="PRU10141"/>
    </source>
</evidence>
<dbReference type="GO" id="GO:0004674">
    <property type="term" value="F:protein serine/threonine kinase activity"/>
    <property type="evidence" value="ECO:0007669"/>
    <property type="project" value="UniProtKB-KW"/>
</dbReference>
<keyword evidence="9 14" id="KW-0067">ATP-binding</keyword>
<dbReference type="Gene3D" id="1.10.510.10">
    <property type="entry name" value="Transferase(Phosphotransferase) domain 1"/>
    <property type="match status" value="1"/>
</dbReference>
<dbReference type="PROSITE" id="PS50011">
    <property type="entry name" value="PROTEIN_KINASE_DOM"/>
    <property type="match status" value="1"/>
</dbReference>
<evidence type="ECO:0000256" key="1">
    <source>
        <dbReference type="ARBA" id="ARBA00004162"/>
    </source>
</evidence>
<evidence type="ECO:0000256" key="15">
    <source>
        <dbReference type="SAM" id="MobiDB-lite"/>
    </source>
</evidence>
<dbReference type="InterPro" id="IPR047117">
    <property type="entry name" value="PERK1-13-like"/>
</dbReference>
<dbReference type="GO" id="GO:0005886">
    <property type="term" value="C:plasma membrane"/>
    <property type="evidence" value="ECO:0007669"/>
    <property type="project" value="UniProtKB-SubCell"/>
</dbReference>
<name>A0A8J5ZH80_9ROSI</name>
<feature type="binding site" evidence="14">
    <location>
        <position position="405"/>
    </location>
    <ligand>
        <name>ATP</name>
        <dbReference type="ChEBI" id="CHEBI:30616"/>
    </ligand>
</feature>
<feature type="domain" description="Protein kinase" evidence="17">
    <location>
        <begin position="377"/>
        <end position="630"/>
    </location>
</feature>
<dbReference type="CDD" id="cd14066">
    <property type="entry name" value="STKc_IRAK"/>
    <property type="match status" value="1"/>
</dbReference>
<keyword evidence="10 16" id="KW-1133">Transmembrane helix</keyword>
<comment type="catalytic activity">
    <reaction evidence="13">
        <text>L-seryl-[protein] + ATP = O-phospho-L-seryl-[protein] + ADP + H(+)</text>
        <dbReference type="Rhea" id="RHEA:17989"/>
        <dbReference type="Rhea" id="RHEA-COMP:9863"/>
        <dbReference type="Rhea" id="RHEA-COMP:11604"/>
        <dbReference type="ChEBI" id="CHEBI:15378"/>
        <dbReference type="ChEBI" id="CHEBI:29999"/>
        <dbReference type="ChEBI" id="CHEBI:30616"/>
        <dbReference type="ChEBI" id="CHEBI:83421"/>
        <dbReference type="ChEBI" id="CHEBI:456216"/>
        <dbReference type="EC" id="2.7.11.1"/>
    </reaction>
</comment>
<proteinExistence type="predicted"/>
<feature type="compositionally biased region" description="Polar residues" evidence="15">
    <location>
        <begin position="709"/>
        <end position="727"/>
    </location>
</feature>
<evidence type="ECO:0000259" key="17">
    <source>
        <dbReference type="PROSITE" id="PS50011"/>
    </source>
</evidence>
<feature type="compositionally biased region" description="Pro residues" evidence="15">
    <location>
        <begin position="73"/>
        <end position="135"/>
    </location>
</feature>
<dbReference type="Proteomes" id="UP000701853">
    <property type="component" value="Chromosome 2"/>
</dbReference>
<dbReference type="OrthoDB" id="4062651at2759"/>
<keyword evidence="4" id="KW-0723">Serine/threonine-protein kinase</keyword>
<dbReference type="InterPro" id="IPR011009">
    <property type="entry name" value="Kinase-like_dom_sf"/>
</dbReference>
<evidence type="ECO:0000256" key="11">
    <source>
        <dbReference type="ARBA" id="ARBA00023136"/>
    </source>
</evidence>
<comment type="caution">
    <text evidence="18">The sequence shown here is derived from an EMBL/GenBank/DDBJ whole genome shotgun (WGS) entry which is preliminary data.</text>
</comment>
<dbReference type="FunFam" id="1.10.510.10:FF:000173">
    <property type="entry name" value="proline-rich receptor-like protein kinase PERK8"/>
    <property type="match status" value="1"/>
</dbReference>
<keyword evidence="11 16" id="KW-0472">Membrane</keyword>
<sequence length="754" mass="81104">MSELEESLTLENNTSSPSPPSPSKDSKSNEESKDGNSTPPSNWSPSPPSVGDDVSNKKASSSPSNNESFDQSPPSPPPKKSSPPTSSPSPETPPSPSNKQSPPSPSTPSSSSPPSPPPPSPPPTEEQSPPPPSPTPSKKQSPFSQSPSPPPPKKQSSPTSSPPPPKQKSSPPSDSSSRNSPQSPSEKSPLPPPPLLTTSPPQPPSSETSKSLYPSPGFSSPAPNVATKTLSELSPHASALRPPSPPQSSPNAIGASPPSKGGPNDQKGHAIAKNAKYDVMIDATVVGAFFIVAFIALFFFVRKKGKKKEAFTPPPTNIEVKSDAAYYNPQLDGLDSTLVNGSEAQRLNNYHGPESGIIAGSKTFFTYEELMEMTDGFARDNIVGEGGFGCVYKGRLPDGRFVAVKRLKVGNGQGEREFKAEVEIISRIHHRHLVSLVGYCISENQRLLIYDFVRNKTLEHHLHGKGMPVLEWPQRMKIAIGAAKGLAYLHEDCHPRIIHRDIKSANILLEDDFEAQVADFGLARLNDSSQSHVSTRVMGTFGYLAPEYASSGKLTDRSDVFSFGVVLLELITGRKPVDPTQPLGDESLVEWARPLLIQALETSDFSDIIDARLEKRYVESEVLMMIEAAAACVRRSATKRPRMALVVRALDVDGSDLTNGVKVGQSTVYDSAKYSEEILNFRRMALGSDNSSESDIYSDEFTSREISRGQPSWRSECSSSEFTSGESELQPIKKNGSGYSDNGTSGNCSGGRFK</sequence>
<dbReference type="SUPFAM" id="SSF56112">
    <property type="entry name" value="Protein kinase-like (PK-like)"/>
    <property type="match status" value="1"/>
</dbReference>
<evidence type="ECO:0000313" key="19">
    <source>
        <dbReference type="Proteomes" id="UP000701853"/>
    </source>
</evidence>
<dbReference type="EMBL" id="JAHUZN010000002">
    <property type="protein sequence ID" value="KAG8500161.1"/>
    <property type="molecule type" value="Genomic_DNA"/>
</dbReference>
<feature type="compositionally biased region" description="Polar residues" evidence="15">
    <location>
        <begin position="737"/>
        <end position="747"/>
    </location>
</feature>
<dbReference type="Pfam" id="PF07714">
    <property type="entry name" value="PK_Tyr_Ser-Thr"/>
    <property type="match status" value="1"/>
</dbReference>
<keyword evidence="3" id="KW-1003">Cell membrane</keyword>
<feature type="region of interest" description="Disordered" evidence="15">
    <location>
        <begin position="1"/>
        <end position="269"/>
    </location>
</feature>
<feature type="compositionally biased region" description="Polar residues" evidence="15">
    <location>
        <begin position="217"/>
        <end position="232"/>
    </location>
</feature>
<dbReference type="PRINTS" id="PR01217">
    <property type="entry name" value="PRICHEXTENSN"/>
</dbReference>
<dbReference type="GO" id="GO:0005524">
    <property type="term" value="F:ATP binding"/>
    <property type="evidence" value="ECO:0007669"/>
    <property type="project" value="UniProtKB-UniRule"/>
</dbReference>
<comment type="subcellular location">
    <subcellularLocation>
        <location evidence="1">Cell membrane</location>
        <topology evidence="1">Single-pass membrane protein</topology>
    </subcellularLocation>
</comment>
<evidence type="ECO:0000256" key="9">
    <source>
        <dbReference type="ARBA" id="ARBA00022840"/>
    </source>
</evidence>
<protein>
    <recommendedName>
        <fullName evidence="2">non-specific serine/threonine protein kinase</fullName>
        <ecNumber evidence="2">2.7.11.1</ecNumber>
    </recommendedName>
</protein>
<evidence type="ECO:0000256" key="5">
    <source>
        <dbReference type="ARBA" id="ARBA00022679"/>
    </source>
</evidence>
<evidence type="ECO:0000256" key="7">
    <source>
        <dbReference type="ARBA" id="ARBA00022741"/>
    </source>
</evidence>
<keyword evidence="5" id="KW-0808">Transferase</keyword>
<evidence type="ECO:0000313" key="18">
    <source>
        <dbReference type="EMBL" id="KAG8500161.1"/>
    </source>
</evidence>
<dbReference type="PROSITE" id="PS00108">
    <property type="entry name" value="PROTEIN_KINASE_ST"/>
    <property type="match status" value="1"/>
</dbReference>
<feature type="region of interest" description="Disordered" evidence="15">
    <location>
        <begin position="707"/>
        <end position="754"/>
    </location>
</feature>
<evidence type="ECO:0000256" key="2">
    <source>
        <dbReference type="ARBA" id="ARBA00012513"/>
    </source>
</evidence>
<keyword evidence="8" id="KW-0418">Kinase</keyword>
<feature type="transmembrane region" description="Helical" evidence="16">
    <location>
        <begin position="279"/>
        <end position="301"/>
    </location>
</feature>
<dbReference type="SMART" id="SM00220">
    <property type="entry name" value="S_TKc"/>
    <property type="match status" value="1"/>
</dbReference>
<feature type="compositionally biased region" description="Low complexity" evidence="15">
    <location>
        <begin position="57"/>
        <end position="68"/>
    </location>
</feature>
<feature type="compositionally biased region" description="Pro residues" evidence="15">
    <location>
        <begin position="189"/>
        <end position="204"/>
    </location>
</feature>
<dbReference type="FunFam" id="3.30.200.20:FF:000212">
    <property type="entry name" value="Proline-rich receptor-like protein kinase PERK8"/>
    <property type="match status" value="1"/>
</dbReference>
<dbReference type="InterPro" id="IPR001245">
    <property type="entry name" value="Ser-Thr/Tyr_kinase_cat_dom"/>
</dbReference>
<feature type="compositionally biased region" description="Low complexity" evidence="15">
    <location>
        <begin position="136"/>
        <end position="146"/>
    </location>
</feature>
<evidence type="ECO:0000256" key="10">
    <source>
        <dbReference type="ARBA" id="ARBA00022989"/>
    </source>
</evidence>
<evidence type="ECO:0000256" key="4">
    <source>
        <dbReference type="ARBA" id="ARBA00022527"/>
    </source>
</evidence>
<keyword evidence="7 14" id="KW-0547">Nucleotide-binding</keyword>
<accession>A0A8J5ZH80</accession>
<evidence type="ECO:0000256" key="12">
    <source>
        <dbReference type="ARBA" id="ARBA00047899"/>
    </source>
</evidence>
<evidence type="ECO:0000256" key="3">
    <source>
        <dbReference type="ARBA" id="ARBA00022475"/>
    </source>
</evidence>
<dbReference type="InterPro" id="IPR000719">
    <property type="entry name" value="Prot_kinase_dom"/>
</dbReference>
<evidence type="ECO:0000256" key="13">
    <source>
        <dbReference type="ARBA" id="ARBA00048679"/>
    </source>
</evidence>
<dbReference type="InterPro" id="IPR008271">
    <property type="entry name" value="Ser/Thr_kinase_AS"/>
</dbReference>
<dbReference type="Gene3D" id="3.30.200.20">
    <property type="entry name" value="Phosphorylase Kinase, domain 1"/>
    <property type="match status" value="1"/>
</dbReference>